<proteinExistence type="predicted"/>
<reference evidence="1" key="1">
    <citation type="journal article" date="2021" name="Proc. Natl. Acad. Sci. U.S.A.">
        <title>A Catalog of Tens of Thousands of Viruses from Human Metagenomes Reveals Hidden Associations with Chronic Diseases.</title>
        <authorList>
            <person name="Tisza M.J."/>
            <person name="Buck C.B."/>
        </authorList>
    </citation>
    <scope>NUCLEOTIDE SEQUENCE</scope>
    <source>
        <strain evidence="1">CtZd434</strain>
    </source>
</reference>
<accession>A0A8S5UHI9</accession>
<protein>
    <submittedName>
        <fullName evidence="1">Uncharacterized protein</fullName>
    </submittedName>
</protein>
<organism evidence="1">
    <name type="scientific">Siphoviridae sp. ctZd434</name>
    <dbReference type="NCBI Taxonomy" id="2825559"/>
    <lineage>
        <taxon>Viruses</taxon>
        <taxon>Duplodnaviria</taxon>
        <taxon>Heunggongvirae</taxon>
        <taxon>Uroviricota</taxon>
        <taxon>Caudoviricetes</taxon>
    </lineage>
</organism>
<name>A0A8S5UHI9_9CAUD</name>
<evidence type="ECO:0000313" key="1">
    <source>
        <dbReference type="EMBL" id="DAF93900.1"/>
    </source>
</evidence>
<dbReference type="EMBL" id="BK016088">
    <property type="protein sequence ID" value="DAF93900.1"/>
    <property type="molecule type" value="Genomic_DNA"/>
</dbReference>
<sequence length="168" mass="19882">MKSDGVTSFEKITNKFYDRVERDENFFNYYNLYVDEAIAIAKHRAKNYLIEALDELSGVGNLQVDFSDYDEESEIIYFVLYPKEVNLLVEMMFLTYMKRDEALLHAMEISFTPSDLTVFSPANERTSYRNFIQDLTTSVKIKIDDYKNRDRETGKLKQTINYTEYSEE</sequence>